<feature type="transmembrane region" description="Helical" evidence="8">
    <location>
        <begin position="188"/>
        <end position="211"/>
    </location>
</feature>
<dbReference type="PROSITE" id="PS50111">
    <property type="entry name" value="CHEMOTAXIS_TRANSDUC_2"/>
    <property type="match status" value="1"/>
</dbReference>
<evidence type="ECO:0008006" key="13">
    <source>
        <dbReference type="Google" id="ProtNLM"/>
    </source>
</evidence>
<evidence type="ECO:0000313" key="12">
    <source>
        <dbReference type="Proteomes" id="UP000093482"/>
    </source>
</evidence>
<keyword evidence="8" id="KW-1133">Transmembrane helix</keyword>
<gene>
    <name evidence="11" type="ORF">A6K76_14125</name>
</gene>
<keyword evidence="7" id="KW-0175">Coiled coil</keyword>
<keyword evidence="2" id="KW-1003">Cell membrane</keyword>
<feature type="domain" description="Methyl-accepting transducer" evidence="9">
    <location>
        <begin position="283"/>
        <end position="519"/>
    </location>
</feature>
<protein>
    <recommendedName>
        <fullName evidence="13">Chemotaxis protein</fullName>
    </recommendedName>
</protein>
<evidence type="ECO:0000256" key="7">
    <source>
        <dbReference type="SAM" id="Coils"/>
    </source>
</evidence>
<evidence type="ECO:0000256" key="5">
    <source>
        <dbReference type="ARBA" id="ARBA00029447"/>
    </source>
</evidence>
<feature type="coiled-coil region" evidence="7">
    <location>
        <begin position="74"/>
        <end position="108"/>
    </location>
</feature>
<accession>A0A1C0YIK7</accession>
<dbReference type="GO" id="GO:0006935">
    <property type="term" value="P:chemotaxis"/>
    <property type="evidence" value="ECO:0007669"/>
    <property type="project" value="InterPro"/>
</dbReference>
<dbReference type="SMART" id="SM00304">
    <property type="entry name" value="HAMP"/>
    <property type="match status" value="1"/>
</dbReference>
<evidence type="ECO:0000259" key="9">
    <source>
        <dbReference type="PROSITE" id="PS50111"/>
    </source>
</evidence>
<keyword evidence="8" id="KW-0812">Transmembrane</keyword>
<dbReference type="InterPro" id="IPR004089">
    <property type="entry name" value="MCPsignal_dom"/>
</dbReference>
<dbReference type="SUPFAM" id="SSF58104">
    <property type="entry name" value="Methyl-accepting chemotaxis protein (MCP) signaling domain"/>
    <property type="match status" value="1"/>
</dbReference>
<comment type="caution">
    <text evidence="11">The sequence shown here is derived from an EMBL/GenBank/DDBJ whole genome shotgun (WGS) entry which is preliminary data.</text>
</comment>
<evidence type="ECO:0000256" key="8">
    <source>
        <dbReference type="SAM" id="Phobius"/>
    </source>
</evidence>
<keyword evidence="3 8" id="KW-0472">Membrane</keyword>
<dbReference type="Pfam" id="PF12729">
    <property type="entry name" value="4HB_MCP_1"/>
    <property type="match status" value="1"/>
</dbReference>
<dbReference type="AlphaFoldDB" id="A0A1C0YIK7"/>
<feature type="domain" description="HAMP" evidence="10">
    <location>
        <begin position="212"/>
        <end position="264"/>
    </location>
</feature>
<dbReference type="EMBL" id="MATO01000059">
    <property type="protein sequence ID" value="OCS86997.1"/>
    <property type="molecule type" value="Genomic_DNA"/>
</dbReference>
<dbReference type="Gene3D" id="1.10.287.950">
    <property type="entry name" value="Methyl-accepting chemotaxis protein"/>
    <property type="match status" value="1"/>
</dbReference>
<dbReference type="Proteomes" id="UP000093482">
    <property type="component" value="Unassembled WGS sequence"/>
</dbReference>
<dbReference type="CDD" id="cd06225">
    <property type="entry name" value="HAMP"/>
    <property type="match status" value="1"/>
</dbReference>
<dbReference type="Gene3D" id="6.10.340.10">
    <property type="match status" value="1"/>
</dbReference>
<dbReference type="Pfam" id="PF00015">
    <property type="entry name" value="MCPsignal"/>
    <property type="match status" value="1"/>
</dbReference>
<dbReference type="Pfam" id="PF00672">
    <property type="entry name" value="HAMP"/>
    <property type="match status" value="1"/>
</dbReference>
<dbReference type="InterPro" id="IPR003660">
    <property type="entry name" value="HAMP_dom"/>
</dbReference>
<dbReference type="GO" id="GO:0005886">
    <property type="term" value="C:plasma membrane"/>
    <property type="evidence" value="ECO:0007669"/>
    <property type="project" value="UniProtKB-SubCell"/>
</dbReference>
<dbReference type="InterPro" id="IPR004090">
    <property type="entry name" value="Chemotax_Me-accpt_rcpt"/>
</dbReference>
<evidence type="ECO:0000256" key="4">
    <source>
        <dbReference type="ARBA" id="ARBA00023224"/>
    </source>
</evidence>
<evidence type="ECO:0000259" key="10">
    <source>
        <dbReference type="PROSITE" id="PS50885"/>
    </source>
</evidence>
<sequence length="570" mass="63073">MSIKAKISIIIIVAVATNILVGMSGLYNLQNVQSSLEESLEVRAKNSNLLRTVGIDFHQMHIAEKNLYLYEPGTDEFNEQMEEYNGQMQDIEERFAEYSSNISNLTNEQALINTYLGMKEKYFTISNDIVQLLSSSNLANREKGLALSQSEGYETFAAAEDALDVIGDLYFDHNDVVLQQSKEKYTDLFIVTCITIVFCLIISVLLGLWVIRSINGPVQTLRTNVKKMADGDLTVKIDTFTNDELGELSNDFNVMANQTKELISTVKTTMNHLGESSDELTAISEETSSMGEKISKEISGIAHDVAKQTELTEATNLKTLELSDVINRLNEKNAYMDSLSENANYVLHEGVGKLENLQQKTAMSINSTHEAIEVVQDLANNMKKIGSIVQTLNDISNQTNLLALNASIEAARAGEYGVGFAVVASEVQKLASQSTIASKQIEDTVMTIEYDTVKTLDLMNQAAVVNNEQSELMVETGAAFNTISGTINHILHSLAEINDEISHANHIKEDVVEAIHHISHVVSDVSQKTQLIYASVDHQSEIFGNLQKSAEMLNELSEKVNTMIHSFHID</sequence>
<comment type="similarity">
    <text evidence="5">Belongs to the methyl-accepting chemotaxis (MCP) protein family.</text>
</comment>
<dbReference type="PROSITE" id="PS50885">
    <property type="entry name" value="HAMP"/>
    <property type="match status" value="1"/>
</dbReference>
<dbReference type="PRINTS" id="PR00260">
    <property type="entry name" value="CHEMTRNSDUCR"/>
</dbReference>
<dbReference type="PANTHER" id="PTHR32089:SF112">
    <property type="entry name" value="LYSOZYME-LIKE PROTEIN-RELATED"/>
    <property type="match status" value="1"/>
</dbReference>
<dbReference type="GO" id="GO:0004888">
    <property type="term" value="F:transmembrane signaling receptor activity"/>
    <property type="evidence" value="ECO:0007669"/>
    <property type="project" value="InterPro"/>
</dbReference>
<dbReference type="GO" id="GO:0007165">
    <property type="term" value="P:signal transduction"/>
    <property type="evidence" value="ECO:0007669"/>
    <property type="project" value="UniProtKB-KW"/>
</dbReference>
<evidence type="ECO:0000256" key="6">
    <source>
        <dbReference type="PROSITE-ProRule" id="PRU00284"/>
    </source>
</evidence>
<dbReference type="InterPro" id="IPR024478">
    <property type="entry name" value="HlyB_4HB_MCP"/>
</dbReference>
<name>A0A1C0YIK7_9BACL</name>
<dbReference type="SMART" id="SM00283">
    <property type="entry name" value="MA"/>
    <property type="match status" value="1"/>
</dbReference>
<dbReference type="PANTHER" id="PTHR32089">
    <property type="entry name" value="METHYL-ACCEPTING CHEMOTAXIS PROTEIN MCPB"/>
    <property type="match status" value="1"/>
</dbReference>
<reference evidence="11 12" key="1">
    <citation type="submission" date="2016-07" db="EMBL/GenBank/DDBJ databases">
        <title>Caryophanon latum genome sequencing.</title>
        <authorList>
            <person name="Verma A."/>
            <person name="Pal Y."/>
            <person name="Krishnamurthi S."/>
        </authorList>
    </citation>
    <scope>NUCLEOTIDE SEQUENCE [LARGE SCALE GENOMIC DNA]</scope>
    <source>
        <strain evidence="11 12">DSM 14151</strain>
    </source>
</reference>
<keyword evidence="12" id="KW-1185">Reference proteome</keyword>
<evidence type="ECO:0000256" key="3">
    <source>
        <dbReference type="ARBA" id="ARBA00023136"/>
    </source>
</evidence>
<comment type="subcellular location">
    <subcellularLocation>
        <location evidence="1">Cell membrane</location>
    </subcellularLocation>
</comment>
<evidence type="ECO:0000256" key="2">
    <source>
        <dbReference type="ARBA" id="ARBA00022475"/>
    </source>
</evidence>
<evidence type="ECO:0000256" key="1">
    <source>
        <dbReference type="ARBA" id="ARBA00004236"/>
    </source>
</evidence>
<proteinExistence type="inferred from homology"/>
<organism evidence="11 12">
    <name type="scientific">Caryophanon latum</name>
    <dbReference type="NCBI Taxonomy" id="33977"/>
    <lineage>
        <taxon>Bacteria</taxon>
        <taxon>Bacillati</taxon>
        <taxon>Bacillota</taxon>
        <taxon>Bacilli</taxon>
        <taxon>Bacillales</taxon>
        <taxon>Caryophanaceae</taxon>
        <taxon>Caryophanon</taxon>
    </lineage>
</organism>
<feature type="transmembrane region" description="Helical" evidence="8">
    <location>
        <begin position="7"/>
        <end position="27"/>
    </location>
</feature>
<keyword evidence="4 6" id="KW-0807">Transducer</keyword>
<evidence type="ECO:0000313" key="11">
    <source>
        <dbReference type="EMBL" id="OCS86997.1"/>
    </source>
</evidence>